<name>A0A6A6IWL7_9PLEO</name>
<evidence type="ECO:0000313" key="3">
    <source>
        <dbReference type="Proteomes" id="UP000800094"/>
    </source>
</evidence>
<dbReference type="RefSeq" id="XP_033689760.1">
    <property type="nucleotide sequence ID" value="XM_033832697.1"/>
</dbReference>
<dbReference type="GeneID" id="54586027"/>
<feature type="chain" id="PRO_5025375724" evidence="1">
    <location>
        <begin position="18"/>
        <end position="65"/>
    </location>
</feature>
<keyword evidence="3" id="KW-1185">Reference proteome</keyword>
<dbReference type="AlphaFoldDB" id="A0A6A6IWL7"/>
<evidence type="ECO:0000313" key="2">
    <source>
        <dbReference type="EMBL" id="KAF2254756.1"/>
    </source>
</evidence>
<keyword evidence="1" id="KW-0732">Signal</keyword>
<dbReference type="OrthoDB" id="3775508at2759"/>
<reference evidence="2" key="1">
    <citation type="journal article" date="2020" name="Stud. Mycol.">
        <title>101 Dothideomycetes genomes: a test case for predicting lifestyles and emergence of pathogens.</title>
        <authorList>
            <person name="Haridas S."/>
            <person name="Albert R."/>
            <person name="Binder M."/>
            <person name="Bloem J."/>
            <person name="Labutti K."/>
            <person name="Salamov A."/>
            <person name="Andreopoulos B."/>
            <person name="Baker S."/>
            <person name="Barry K."/>
            <person name="Bills G."/>
            <person name="Bluhm B."/>
            <person name="Cannon C."/>
            <person name="Castanera R."/>
            <person name="Culley D."/>
            <person name="Daum C."/>
            <person name="Ezra D."/>
            <person name="Gonzalez J."/>
            <person name="Henrissat B."/>
            <person name="Kuo A."/>
            <person name="Liang C."/>
            <person name="Lipzen A."/>
            <person name="Lutzoni F."/>
            <person name="Magnuson J."/>
            <person name="Mondo S."/>
            <person name="Nolan M."/>
            <person name="Ohm R."/>
            <person name="Pangilinan J."/>
            <person name="Park H.-J."/>
            <person name="Ramirez L."/>
            <person name="Alfaro M."/>
            <person name="Sun H."/>
            <person name="Tritt A."/>
            <person name="Yoshinaga Y."/>
            <person name="Zwiers L.-H."/>
            <person name="Turgeon B."/>
            <person name="Goodwin S."/>
            <person name="Spatafora J."/>
            <person name="Crous P."/>
            <person name="Grigoriev I."/>
        </authorList>
    </citation>
    <scope>NUCLEOTIDE SEQUENCE</scope>
    <source>
        <strain evidence="2">CBS 122368</strain>
    </source>
</reference>
<organism evidence="2 3">
    <name type="scientific">Trematosphaeria pertusa</name>
    <dbReference type="NCBI Taxonomy" id="390896"/>
    <lineage>
        <taxon>Eukaryota</taxon>
        <taxon>Fungi</taxon>
        <taxon>Dikarya</taxon>
        <taxon>Ascomycota</taxon>
        <taxon>Pezizomycotina</taxon>
        <taxon>Dothideomycetes</taxon>
        <taxon>Pleosporomycetidae</taxon>
        <taxon>Pleosporales</taxon>
        <taxon>Massarineae</taxon>
        <taxon>Trematosphaeriaceae</taxon>
        <taxon>Trematosphaeria</taxon>
    </lineage>
</organism>
<dbReference type="EMBL" id="ML987190">
    <property type="protein sequence ID" value="KAF2254756.1"/>
    <property type="molecule type" value="Genomic_DNA"/>
</dbReference>
<gene>
    <name evidence="2" type="ORF">BU26DRAFT_559415</name>
</gene>
<proteinExistence type="predicted"/>
<dbReference type="Proteomes" id="UP000800094">
    <property type="component" value="Unassembled WGS sequence"/>
</dbReference>
<sequence>MKLSALIVLVAASVALASPPANSLERSFKVSRDASNAIQQTPCIECKCNGFDGTCTCIPNGCCCT</sequence>
<protein>
    <submittedName>
        <fullName evidence="2">Uncharacterized protein</fullName>
    </submittedName>
</protein>
<evidence type="ECO:0000256" key="1">
    <source>
        <dbReference type="SAM" id="SignalP"/>
    </source>
</evidence>
<feature type="signal peptide" evidence="1">
    <location>
        <begin position="1"/>
        <end position="17"/>
    </location>
</feature>
<accession>A0A6A6IWL7</accession>